<proteinExistence type="predicted"/>
<dbReference type="EMBL" id="JAGISH010000010">
    <property type="protein sequence ID" value="MBP0484134.1"/>
    <property type="molecule type" value="Genomic_DNA"/>
</dbReference>
<keyword evidence="4" id="KW-1185">Reference proteome</keyword>
<sequence length="428" mass="46983">MTRTPTLKSINCTSCGAGLNVLGGGRVLVHICAYCGAELDAQENYRILKKFDARPRPDTPLALGMSGTLMGVDWTVIGTIGKTESGVDWVEHQLYSPTHGYAWLSVEGGHFTFSRRIRRPVTPPWISSRMVDRAEHRPTALLLGERYTYYETSLATTSYLEGEFTWAPEMGEKTKTVSLISETAMLDYGTAGEAAEREIYRSVYVSGAVVQAAFELDALPTAQGSHPLQPRRGGGNETFVIRAALAMAALCVVLAIVVSYGMPQRTALPATWVEVAKLPQTLDFDVASTEQLVRVDFNATPSNAWLFVGFEVVDPEGETLFESGRSMEYYSGRDSDGRWSEGNTSANLKFRPPATGTYQLVLSESENEPWAGGSPPSGFSVSAREGQGAPFWLVLLAVVFGLIAAAQWGLRRRRHQRRFADSDWTEED</sequence>
<evidence type="ECO:0000259" key="2">
    <source>
        <dbReference type="Pfam" id="PF13785"/>
    </source>
</evidence>
<dbReference type="Pfam" id="PF13785">
    <property type="entry name" value="DUF4178"/>
    <property type="match status" value="1"/>
</dbReference>
<keyword evidence="1" id="KW-0472">Membrane</keyword>
<feature type="transmembrane region" description="Helical" evidence="1">
    <location>
        <begin position="389"/>
        <end position="410"/>
    </location>
</feature>
<dbReference type="RefSeq" id="WP_209362199.1">
    <property type="nucleotide sequence ID" value="NZ_JAGISH010000010.1"/>
</dbReference>
<evidence type="ECO:0000256" key="1">
    <source>
        <dbReference type="SAM" id="Phobius"/>
    </source>
</evidence>
<organism evidence="3 4">
    <name type="scientific">Sagittula salina</name>
    <dbReference type="NCBI Taxonomy" id="2820268"/>
    <lineage>
        <taxon>Bacteria</taxon>
        <taxon>Pseudomonadati</taxon>
        <taxon>Pseudomonadota</taxon>
        <taxon>Alphaproteobacteria</taxon>
        <taxon>Rhodobacterales</taxon>
        <taxon>Roseobacteraceae</taxon>
        <taxon>Sagittula</taxon>
    </lineage>
</organism>
<evidence type="ECO:0000313" key="3">
    <source>
        <dbReference type="EMBL" id="MBP0484134.1"/>
    </source>
</evidence>
<dbReference type="InterPro" id="IPR025235">
    <property type="entry name" value="DUF4178"/>
</dbReference>
<feature type="domain" description="DUF4178" evidence="2">
    <location>
        <begin position="63"/>
        <end position="205"/>
    </location>
</feature>
<comment type="caution">
    <text evidence="3">The sequence shown here is derived from an EMBL/GenBank/DDBJ whole genome shotgun (WGS) entry which is preliminary data.</text>
</comment>
<keyword evidence="1" id="KW-1133">Transmembrane helix</keyword>
<evidence type="ECO:0000313" key="4">
    <source>
        <dbReference type="Proteomes" id="UP000675940"/>
    </source>
</evidence>
<name>A0A940MRM8_9RHOB</name>
<protein>
    <submittedName>
        <fullName evidence="3">DUF4178 domain-containing protein</fullName>
    </submittedName>
</protein>
<reference evidence="3" key="1">
    <citation type="submission" date="2021-03" db="EMBL/GenBank/DDBJ databases">
        <title>Sagittula salina sp. nov. strain M10.9X isolated from the marine waste.</title>
        <authorList>
            <person name="Satari L."/>
            <person name="Molina-Menor E."/>
            <person name="Vidal-Verdu A."/>
            <person name="Pascual J."/>
            <person name="Pereto J."/>
            <person name="Porcar M."/>
        </authorList>
    </citation>
    <scope>NUCLEOTIDE SEQUENCE</scope>
    <source>
        <strain evidence="3">M10.9X</strain>
    </source>
</reference>
<gene>
    <name evidence="3" type="ORF">J5474_16760</name>
</gene>
<accession>A0A940MRM8</accession>
<keyword evidence="1" id="KW-0812">Transmembrane</keyword>
<dbReference type="Proteomes" id="UP000675940">
    <property type="component" value="Unassembled WGS sequence"/>
</dbReference>
<dbReference type="AlphaFoldDB" id="A0A940MRM8"/>
<feature type="transmembrane region" description="Helical" evidence="1">
    <location>
        <begin position="239"/>
        <end position="262"/>
    </location>
</feature>